<organism evidence="2 3">
    <name type="scientific">Lysinibacillus antri</name>
    <dbReference type="NCBI Taxonomy" id="2498145"/>
    <lineage>
        <taxon>Bacteria</taxon>
        <taxon>Bacillati</taxon>
        <taxon>Bacillota</taxon>
        <taxon>Bacilli</taxon>
        <taxon>Bacillales</taxon>
        <taxon>Bacillaceae</taxon>
        <taxon>Lysinibacillus</taxon>
    </lineage>
</organism>
<dbReference type="Proteomes" id="UP000287910">
    <property type="component" value="Unassembled WGS sequence"/>
</dbReference>
<dbReference type="AlphaFoldDB" id="A0A432L7V8"/>
<keyword evidence="2" id="KW-0167">Capsid protein</keyword>
<feature type="domain" description="Spore coat protein X/V" evidence="1">
    <location>
        <begin position="87"/>
        <end position="143"/>
    </location>
</feature>
<accession>A0A432L7V8</accession>
<gene>
    <name evidence="2" type="ORF">EK386_17010</name>
</gene>
<evidence type="ECO:0000313" key="3">
    <source>
        <dbReference type="Proteomes" id="UP000287910"/>
    </source>
</evidence>
<evidence type="ECO:0000259" key="1">
    <source>
        <dbReference type="Pfam" id="PF07552"/>
    </source>
</evidence>
<dbReference type="GO" id="GO:0030435">
    <property type="term" value="P:sporulation resulting in formation of a cellular spore"/>
    <property type="evidence" value="ECO:0007669"/>
    <property type="project" value="InterPro"/>
</dbReference>
<protein>
    <submittedName>
        <fullName evidence="2">Spore coat protein</fullName>
    </submittedName>
</protein>
<comment type="caution">
    <text evidence="2">The sequence shown here is derived from an EMBL/GenBank/DDBJ whole genome shotgun (WGS) entry which is preliminary data.</text>
</comment>
<feature type="domain" description="Spore coat protein X/V" evidence="1">
    <location>
        <begin position="23"/>
        <end position="79"/>
    </location>
</feature>
<dbReference type="Pfam" id="PF07552">
    <property type="entry name" value="Coat_X"/>
    <property type="match status" value="2"/>
</dbReference>
<proteinExistence type="predicted"/>
<dbReference type="InterPro" id="IPR011428">
    <property type="entry name" value="Spore_coat_X/V"/>
</dbReference>
<keyword evidence="2" id="KW-0946">Virion</keyword>
<evidence type="ECO:0000313" key="2">
    <source>
        <dbReference type="EMBL" id="RUL48258.1"/>
    </source>
</evidence>
<dbReference type="GO" id="GO:0031160">
    <property type="term" value="C:spore wall"/>
    <property type="evidence" value="ECO:0007669"/>
    <property type="project" value="InterPro"/>
</dbReference>
<sequence length="144" mass="16111">MTMTEFRALDHWNGNNDEENEVDVEQEAKAEMTTQQQSYEWIIVKDSEYVDIHSTDTQAAISLQLGIQAAIAAVISVTIGDSDQGKNVADDIKQFMSMRQRNTQKTIIENSKGIHVTTHDTDLAVNIQAMLQILVSIVAKVDIF</sequence>
<name>A0A432L7V8_9BACI</name>
<dbReference type="EMBL" id="RYYR01000032">
    <property type="protein sequence ID" value="RUL48258.1"/>
    <property type="molecule type" value="Genomic_DNA"/>
</dbReference>
<keyword evidence="3" id="KW-1185">Reference proteome</keyword>
<reference evidence="2 3" key="1">
    <citation type="submission" date="2018-12" db="EMBL/GenBank/DDBJ databases">
        <title>Lysinibacillus antri sp. nov., isolated from a cave soil.</title>
        <authorList>
            <person name="Narsing Rao M.P."/>
            <person name="Zhang H."/>
            <person name="Dong Z.-Y."/>
            <person name="Niu X.-K."/>
            <person name="Zhang K."/>
            <person name="Fang B.-Z."/>
            <person name="Kang Y.-Q."/>
            <person name="Xiao M."/>
            <person name="Li W.-J."/>
        </authorList>
    </citation>
    <scope>NUCLEOTIDE SEQUENCE [LARGE SCALE GENOMIC DNA]</scope>
    <source>
        <strain evidence="2 3">SYSU K30002</strain>
    </source>
</reference>